<evidence type="ECO:0000256" key="1">
    <source>
        <dbReference type="SAM" id="SignalP"/>
    </source>
</evidence>
<organism evidence="2">
    <name type="scientific">Liphistius thaleban</name>
    <dbReference type="NCBI Taxonomy" id="1905330"/>
    <lineage>
        <taxon>Eukaryota</taxon>
        <taxon>Metazoa</taxon>
        <taxon>Ecdysozoa</taxon>
        <taxon>Arthropoda</taxon>
        <taxon>Chelicerata</taxon>
        <taxon>Arachnida</taxon>
        <taxon>Araneae</taxon>
        <taxon>Mesothelae</taxon>
        <taxon>Liphistiidae</taxon>
        <taxon>Liphistius</taxon>
    </lineage>
</organism>
<proteinExistence type="predicted"/>
<dbReference type="AlphaFoldDB" id="A0A4Q8K1K4"/>
<accession>A0A4Q8K1K4</accession>
<name>A0A4Q8K1K4_9ARAC</name>
<keyword evidence="1" id="KW-0732">Signal</keyword>
<reference evidence="2" key="2">
    <citation type="submission" date="2019-05" db="EMBL/GenBank/DDBJ databases">
        <title>Unravelling the molecular evolution of spider venoms.</title>
        <authorList>
            <person name="Pineda S."/>
        </authorList>
    </citation>
    <scope>NUCLEOTIDE SEQUENCE</scope>
</reference>
<feature type="signal peptide" evidence="1">
    <location>
        <begin position="1"/>
        <end position="23"/>
    </location>
</feature>
<protein>
    <submittedName>
        <fullName evidence="2">U25-Liphistoxin-Lth1b_1</fullName>
    </submittedName>
</protein>
<evidence type="ECO:0000313" key="2">
    <source>
        <dbReference type="EMBL" id="SNX33179.1"/>
    </source>
</evidence>
<feature type="chain" id="PRO_5020329277" evidence="1">
    <location>
        <begin position="24"/>
        <end position="123"/>
    </location>
</feature>
<sequence length="123" mass="13678">MPRAFLFIVYVSAVWILPDSAEGALEDLCLRNGFGKCSTAKLCEREKLGVAHHKLCPMEGVFPEQLICCEKVKSNVGDCRRVGGLCMSWCAAGSHYVDSRCPDRTVDCLHPRGNCTYCCRFIL</sequence>
<dbReference type="EMBL" id="HAHN01000061">
    <property type="protein sequence ID" value="SNX33179.1"/>
    <property type="molecule type" value="Transcribed_RNA"/>
</dbReference>
<reference evidence="2" key="1">
    <citation type="submission" date="2017-05" db="EMBL/GenBank/DDBJ databases">
        <authorList>
            <person name="QRISCLOUD D."/>
        </authorList>
    </citation>
    <scope>NUCLEOTIDE SEQUENCE</scope>
</reference>